<reference evidence="2" key="2">
    <citation type="submission" date="2021-05" db="EMBL/GenBank/DDBJ databases">
        <title>The mitochondrial genome of Eurycantha calcarata (Phasmatodea: Lonchodidae) and its phylogeny.</title>
        <authorList>
            <person name="Xu K.-K."/>
            <person name="Cheng J.-H."/>
            <person name="Storey K.B."/>
            <person name="Zhang J.-Y."/>
            <person name="Yu D.-N."/>
            <person name="Guan J.-Y."/>
        </authorList>
    </citation>
    <scope>NUCLEOTIDE SEQUENCE</scope>
</reference>
<dbReference type="CTD" id="4509"/>
<dbReference type="EMBL" id="MW915467">
    <property type="protein sequence ID" value="QVD43187.1"/>
    <property type="molecule type" value="Genomic_DNA"/>
</dbReference>
<keyword evidence="1" id="KW-0472">Membrane</keyword>
<protein>
    <submittedName>
        <fullName evidence="2">ATP synthase F0 subunit 8</fullName>
    </submittedName>
</protein>
<proteinExistence type="predicted"/>
<geneLocation type="mitochondrion" evidence="2"/>
<dbReference type="GeneID" id="68207322"/>
<reference evidence="2" key="1">
    <citation type="submission" date="2021-04" db="EMBL/GenBank/DDBJ databases">
        <authorList>
            <person name="Xu K."/>
            <person name="Cheng J."/>
        </authorList>
    </citation>
    <scope>NUCLEOTIDE SEQUENCE</scope>
</reference>
<keyword evidence="2" id="KW-0496">Mitochondrion</keyword>
<sequence>MPQMAPMSWMLLYMFFISMTTMFMMKIYFNKASFDKKSNNNLMKFKENNWKW</sequence>
<organism evidence="2">
    <name type="scientific">Eurycantha calcarata</name>
    <dbReference type="NCBI Taxonomy" id="93610"/>
    <lineage>
        <taxon>Eukaryota</taxon>
        <taxon>Metazoa</taxon>
        <taxon>Ecdysozoa</taxon>
        <taxon>Arthropoda</taxon>
        <taxon>Hexapoda</taxon>
        <taxon>Insecta</taxon>
        <taxon>Pterygota</taxon>
        <taxon>Neoptera</taxon>
        <taxon>Polyneoptera</taxon>
        <taxon>Phasmatodea</taxon>
        <taxon>Verophasmatodea</taxon>
        <taxon>Anareolatae</taxon>
        <taxon>Phasmatidae</taxon>
        <taxon>Eurycanthinae</taxon>
        <taxon>Eurycantha</taxon>
    </lineage>
</organism>
<evidence type="ECO:0000313" key="2">
    <source>
        <dbReference type="EMBL" id="QVD43187.1"/>
    </source>
</evidence>
<name>A0A8E5NMJ9_9NEOP</name>
<keyword evidence="1" id="KW-1133">Transmembrane helix</keyword>
<accession>A0A8E5NMJ9</accession>
<dbReference type="RefSeq" id="YP_010181526.1">
    <property type="nucleotide sequence ID" value="NC_058255.1"/>
</dbReference>
<keyword evidence="1" id="KW-0812">Transmembrane</keyword>
<dbReference type="AlphaFoldDB" id="A0A8E5NMJ9"/>
<evidence type="ECO:0000256" key="1">
    <source>
        <dbReference type="SAM" id="Phobius"/>
    </source>
</evidence>
<gene>
    <name evidence="2" type="primary">ATP8</name>
</gene>
<feature type="transmembrane region" description="Helical" evidence="1">
    <location>
        <begin position="6"/>
        <end position="29"/>
    </location>
</feature>